<dbReference type="RefSeq" id="WP_302915284.1">
    <property type="nucleotide sequence ID" value="NZ_JAUMSQ010000156.1"/>
</dbReference>
<dbReference type="EMBL" id="JAUMSQ010000156">
    <property type="protein sequence ID" value="MDO3637808.1"/>
    <property type="molecule type" value="Genomic_DNA"/>
</dbReference>
<dbReference type="Proteomes" id="UP001168823">
    <property type="component" value="Unassembled WGS sequence"/>
</dbReference>
<feature type="transmembrane region" description="Helical" evidence="1">
    <location>
        <begin position="217"/>
        <end position="236"/>
    </location>
</feature>
<keyword evidence="1" id="KW-0472">Membrane</keyword>
<organism evidence="2 3">
    <name type="scientific">Mycolicibacterium arseniciresistens</name>
    <dbReference type="NCBI Taxonomy" id="3062257"/>
    <lineage>
        <taxon>Bacteria</taxon>
        <taxon>Bacillati</taxon>
        <taxon>Actinomycetota</taxon>
        <taxon>Actinomycetes</taxon>
        <taxon>Mycobacteriales</taxon>
        <taxon>Mycobacteriaceae</taxon>
        <taxon>Mycolicibacterium</taxon>
    </lineage>
</organism>
<feature type="transmembrane region" description="Helical" evidence="1">
    <location>
        <begin position="243"/>
        <end position="265"/>
    </location>
</feature>
<keyword evidence="3" id="KW-1185">Reference proteome</keyword>
<feature type="transmembrane region" description="Helical" evidence="1">
    <location>
        <begin position="58"/>
        <end position="81"/>
    </location>
</feature>
<feature type="transmembrane region" description="Helical" evidence="1">
    <location>
        <begin position="163"/>
        <end position="185"/>
    </location>
</feature>
<gene>
    <name evidence="2" type="ORF">Q2100_18885</name>
</gene>
<evidence type="ECO:0000313" key="2">
    <source>
        <dbReference type="EMBL" id="MDO3637808.1"/>
    </source>
</evidence>
<reference evidence="2" key="1">
    <citation type="submission" date="2023-07" db="EMBL/GenBank/DDBJ databases">
        <title>Mycolicibacterium sp. nov., a novel bacterial species.</title>
        <authorList>
            <person name="Cao Y."/>
        </authorList>
    </citation>
    <scope>NUCLEOTIDE SEQUENCE</scope>
    <source>
        <strain evidence="2">KC 300</strain>
    </source>
</reference>
<feature type="transmembrane region" description="Helical" evidence="1">
    <location>
        <begin position="90"/>
        <end position="111"/>
    </location>
</feature>
<evidence type="ECO:0000313" key="3">
    <source>
        <dbReference type="Proteomes" id="UP001168823"/>
    </source>
</evidence>
<protein>
    <submittedName>
        <fullName evidence="2">Uncharacterized protein</fullName>
    </submittedName>
</protein>
<keyword evidence="1" id="KW-0812">Transmembrane</keyword>
<keyword evidence="1" id="KW-1133">Transmembrane helix</keyword>
<sequence>MREARAVHAESTARAAVVATAATISGVLAAALGVAATLRALLIFQMSEAADASTLQRAYAFVSSGVPAGVTATLFAGAVLLHGKQPAGRLLLVAGGTVVLLVTAADLLMWFGFDHAAWSNDLVIGNPRWSWTAIAIMTIVLASLPATRRWCSGRPPVSARRRDAAAIAAAAVSMPMAAYLCWLAWRQYDFGWVYVEMGEVFGSDIGSVWSRTMLETFLAAVVTAAVLVTGSVALLFGAAIGRWLLVAAAAITLGQAVYGSTDFALLLTELGAPDLLRVFAPQTPAAVLFTVVAPLVIVVLAVLPSPKSPR</sequence>
<evidence type="ECO:0000256" key="1">
    <source>
        <dbReference type="SAM" id="Phobius"/>
    </source>
</evidence>
<accession>A0ABT8UJ49</accession>
<proteinExistence type="predicted"/>
<feature type="transmembrane region" description="Helical" evidence="1">
    <location>
        <begin position="131"/>
        <end position="151"/>
    </location>
</feature>
<feature type="transmembrane region" description="Helical" evidence="1">
    <location>
        <begin position="285"/>
        <end position="303"/>
    </location>
</feature>
<feature type="transmembrane region" description="Helical" evidence="1">
    <location>
        <begin position="12"/>
        <end position="38"/>
    </location>
</feature>
<name>A0ABT8UJ49_9MYCO</name>
<comment type="caution">
    <text evidence="2">The sequence shown here is derived from an EMBL/GenBank/DDBJ whole genome shotgun (WGS) entry which is preliminary data.</text>
</comment>